<dbReference type="InterPro" id="IPR024079">
    <property type="entry name" value="MetalloPept_cat_dom_sf"/>
</dbReference>
<dbReference type="InterPro" id="IPR000718">
    <property type="entry name" value="Peptidase_M13"/>
</dbReference>
<dbReference type="GO" id="GO:0004222">
    <property type="term" value="F:metalloendopeptidase activity"/>
    <property type="evidence" value="ECO:0007669"/>
    <property type="project" value="InterPro"/>
</dbReference>
<gene>
    <name evidence="3" type="ORF">HPBE_LOCUS18253</name>
</gene>
<reference evidence="3 4" key="1">
    <citation type="submission" date="2018-11" db="EMBL/GenBank/DDBJ databases">
        <authorList>
            <consortium name="Pathogen Informatics"/>
        </authorList>
    </citation>
    <scope>NUCLEOTIDE SEQUENCE [LARGE SCALE GENOMIC DNA]</scope>
</reference>
<proteinExistence type="inferred from homology"/>
<accession>A0A3P8EUS0</accession>
<dbReference type="OrthoDB" id="5871609at2759"/>
<dbReference type="PROSITE" id="PS51885">
    <property type="entry name" value="NEPRILYSIN"/>
    <property type="match status" value="1"/>
</dbReference>
<evidence type="ECO:0000256" key="1">
    <source>
        <dbReference type="ARBA" id="ARBA00007357"/>
    </source>
</evidence>
<dbReference type="Pfam" id="PF01431">
    <property type="entry name" value="Peptidase_M13"/>
    <property type="match status" value="1"/>
</dbReference>
<dbReference type="EMBL" id="UZAH01030564">
    <property type="protein sequence ID" value="VDP10976.1"/>
    <property type="molecule type" value="Genomic_DNA"/>
</dbReference>
<protein>
    <submittedName>
        <fullName evidence="5">Peptidase_M13 domain-containing protein</fullName>
    </submittedName>
</protein>
<evidence type="ECO:0000313" key="4">
    <source>
        <dbReference type="Proteomes" id="UP000050761"/>
    </source>
</evidence>
<dbReference type="GO" id="GO:0005886">
    <property type="term" value="C:plasma membrane"/>
    <property type="evidence" value="ECO:0007669"/>
    <property type="project" value="TreeGrafter"/>
</dbReference>
<dbReference type="PRINTS" id="PR00786">
    <property type="entry name" value="NEPRILYSIN"/>
</dbReference>
<dbReference type="AlphaFoldDB" id="A0A3P8EUS0"/>
<dbReference type="PANTHER" id="PTHR11733">
    <property type="entry name" value="ZINC METALLOPROTEASE FAMILY M13 NEPRILYSIN-RELATED"/>
    <property type="match status" value="1"/>
</dbReference>
<dbReference type="GO" id="GO:0016485">
    <property type="term" value="P:protein processing"/>
    <property type="evidence" value="ECO:0007669"/>
    <property type="project" value="TreeGrafter"/>
</dbReference>
<evidence type="ECO:0000313" key="5">
    <source>
        <dbReference type="WBParaSite" id="HPBE_0001825401-mRNA-1"/>
    </source>
</evidence>
<dbReference type="SUPFAM" id="SSF55486">
    <property type="entry name" value="Metalloproteases ('zincins'), catalytic domain"/>
    <property type="match status" value="1"/>
</dbReference>
<evidence type="ECO:0000313" key="3">
    <source>
        <dbReference type="EMBL" id="VDP10976.1"/>
    </source>
</evidence>
<dbReference type="InterPro" id="IPR018497">
    <property type="entry name" value="Peptidase_M13_C"/>
</dbReference>
<dbReference type="PANTHER" id="PTHR11733:SF167">
    <property type="entry name" value="FI17812P1-RELATED"/>
    <property type="match status" value="1"/>
</dbReference>
<sequence length="129" mass="15037">MGAYIYGAVGIVIAHEISHGFDKGGMRFDHTGKRTEWYRSEWIDDFNKALQCYVQQYDNTTIPIFDKPLNGALTLNENVADNEGMKIVYKATTLDIQLPGETPRRNRPKQFWKDEFRKLAERWQRGHCP</sequence>
<reference evidence="5" key="2">
    <citation type="submission" date="2019-09" db="UniProtKB">
        <authorList>
            <consortium name="WormBaseParasite"/>
        </authorList>
    </citation>
    <scope>IDENTIFICATION</scope>
</reference>
<evidence type="ECO:0000259" key="2">
    <source>
        <dbReference type="Pfam" id="PF01431"/>
    </source>
</evidence>
<feature type="domain" description="Peptidase M13 C-terminal" evidence="2">
    <location>
        <begin position="4"/>
        <end position="93"/>
    </location>
</feature>
<organism evidence="3">
    <name type="scientific">Heligmosomoides polygyrus</name>
    <name type="common">Parasitic roundworm</name>
    <dbReference type="NCBI Taxonomy" id="6339"/>
    <lineage>
        <taxon>Eukaryota</taxon>
        <taxon>Metazoa</taxon>
        <taxon>Ecdysozoa</taxon>
        <taxon>Nematoda</taxon>
        <taxon>Chromadorea</taxon>
        <taxon>Rhabditida</taxon>
        <taxon>Rhabditina</taxon>
        <taxon>Rhabditomorpha</taxon>
        <taxon>Strongyloidea</taxon>
        <taxon>Heligmosomidae</taxon>
        <taxon>Heligmosomoides</taxon>
    </lineage>
</organism>
<name>A0A3P8EUS0_HELPZ</name>
<dbReference type="Proteomes" id="UP000050761">
    <property type="component" value="Unassembled WGS sequence"/>
</dbReference>
<dbReference type="WBParaSite" id="HPBE_0001825401-mRNA-1">
    <property type="protein sequence ID" value="HPBE_0001825401-mRNA-1"/>
    <property type="gene ID" value="HPBE_0001825401"/>
</dbReference>
<comment type="similarity">
    <text evidence="1">Belongs to the peptidase M13 family.</text>
</comment>
<dbReference type="Gene3D" id="3.40.390.10">
    <property type="entry name" value="Collagenase (Catalytic Domain)"/>
    <property type="match status" value="1"/>
</dbReference>
<keyword evidence="4" id="KW-1185">Reference proteome</keyword>